<accession>A0ABT4R6Y3</accession>
<keyword evidence="2" id="KW-0472">Membrane</keyword>
<sequence>MYDFRDINKLLNNVENLIPQIVAAIVALTALIGTVAGLAQNGSSINPSNSGNSTVSDAPSNNGSNPNLNPTPKLAKERLLIPAGREGVKYVDFSQGVEVKVGDKVFTDSARASDTGRSYGPYFERALNKEFRRATFTAVWDENIVNETKEATVNVYVNGDLAQQKLVQKGTTVDFNVPVANVETLEIQVPGYRNRGLSIVNGVLYR</sequence>
<keyword evidence="2" id="KW-0812">Transmembrane</keyword>
<comment type="caution">
    <text evidence="3">The sequence shown here is derived from an EMBL/GenBank/DDBJ whole genome shotgun (WGS) entry which is preliminary data.</text>
</comment>
<dbReference type="EMBL" id="JAKMUR010000006">
    <property type="protein sequence ID" value="MCZ9291316.1"/>
    <property type="molecule type" value="Genomic_DNA"/>
</dbReference>
<reference evidence="3" key="1">
    <citation type="submission" date="2022-02" db="EMBL/GenBank/DDBJ databases">
        <title>Corynebacterium sp. from urogenital microbiome.</title>
        <authorList>
            <person name="Cappelli E.A."/>
            <person name="Ribeiro T.G."/>
            <person name="Peixe L."/>
        </authorList>
    </citation>
    <scope>NUCLEOTIDE SEQUENCE</scope>
    <source>
        <strain evidence="3">C8Ua_144</strain>
    </source>
</reference>
<evidence type="ECO:0000256" key="1">
    <source>
        <dbReference type="SAM" id="MobiDB-lite"/>
    </source>
</evidence>
<evidence type="ECO:0008006" key="5">
    <source>
        <dbReference type="Google" id="ProtNLM"/>
    </source>
</evidence>
<feature type="region of interest" description="Disordered" evidence="1">
    <location>
        <begin position="44"/>
        <end position="73"/>
    </location>
</feature>
<proteinExistence type="predicted"/>
<evidence type="ECO:0000313" key="4">
    <source>
        <dbReference type="Proteomes" id="UP001146453"/>
    </source>
</evidence>
<evidence type="ECO:0000256" key="2">
    <source>
        <dbReference type="SAM" id="Phobius"/>
    </source>
</evidence>
<feature type="transmembrane region" description="Helical" evidence="2">
    <location>
        <begin position="21"/>
        <end position="39"/>
    </location>
</feature>
<gene>
    <name evidence="3" type="ORF">L8U61_04095</name>
</gene>
<protein>
    <recommendedName>
        <fullName evidence="5">Glycosyl hydrolase family 98 putative carbohydrate-binding module domain-containing protein</fullName>
    </recommendedName>
</protein>
<keyword evidence="4" id="KW-1185">Reference proteome</keyword>
<keyword evidence="2" id="KW-1133">Transmembrane helix</keyword>
<feature type="compositionally biased region" description="Low complexity" evidence="1">
    <location>
        <begin position="44"/>
        <end position="72"/>
    </location>
</feature>
<organism evidence="3 4">
    <name type="scientific">Corynebacterium lehmanniae</name>
    <dbReference type="NCBI Taxonomy" id="2913497"/>
    <lineage>
        <taxon>Bacteria</taxon>
        <taxon>Bacillati</taxon>
        <taxon>Actinomycetota</taxon>
        <taxon>Actinomycetes</taxon>
        <taxon>Mycobacteriales</taxon>
        <taxon>Corynebacteriaceae</taxon>
        <taxon>Corynebacterium</taxon>
    </lineage>
</organism>
<dbReference type="RefSeq" id="WP_269951981.1">
    <property type="nucleotide sequence ID" value="NZ_JAKMUR010000006.1"/>
</dbReference>
<evidence type="ECO:0000313" key="3">
    <source>
        <dbReference type="EMBL" id="MCZ9291316.1"/>
    </source>
</evidence>
<dbReference type="Proteomes" id="UP001146453">
    <property type="component" value="Unassembled WGS sequence"/>
</dbReference>
<name>A0ABT4R6Y3_9CORY</name>